<dbReference type="SUPFAM" id="SSF51126">
    <property type="entry name" value="Pectin lyase-like"/>
    <property type="match status" value="1"/>
</dbReference>
<name>A0A8S9WUR6_APOLU</name>
<comment type="caution">
    <text evidence="3">The sequence shown here is derived from an EMBL/GenBank/DDBJ whole genome shotgun (WGS) entry which is preliminary data.</text>
</comment>
<sequence>MRIAAAGVLLFLPILATSAILSNPGDSTICDFTSACSCRDGRLHCRCDHDESVRLAGSGHDWLPTTIGTITIENCREVWVMGKALEKLTPLRSVTMSNIAMLYLESEAFSWDTSRVLDSYNNPGIDVRIFNTTIVNIPAYAFEGHFHSVVLERVKIATIQALAFSNIANNMETLEFLNCAIETVEQQAFKKFNLDQLKFSGGSIDVMPSYSLTGITVRNRLIMEGLKMGYVRSSAIKVDGPRVFRLENCIIDHLEGDAFKVTTNGPVYIEDNSFPDLSYGVFGGISVDPRYLATAGRQELYFKNNTLYRFSDFALLFNTSGFRPELSRILVDRPCSCREVQSWISKLVKFSSLPPPVKLERQMTCSKEQGYNILIEEFERKNCTAAAGQITLVILMIILTLVALIVMCLVGFYFYKRHSKKYMNVPTNDAINNRLSVLSTNSNHIIVIPEGRVYRETELHVVEEHLTPIPPTNVSQHV</sequence>
<feature type="chain" id="PRO_5035758874" description="LRRCT domain-containing protein" evidence="2">
    <location>
        <begin position="20"/>
        <end position="478"/>
    </location>
</feature>
<evidence type="ECO:0000256" key="2">
    <source>
        <dbReference type="SAM" id="SignalP"/>
    </source>
</evidence>
<evidence type="ECO:0000313" key="3">
    <source>
        <dbReference type="EMBL" id="KAF6200670.1"/>
    </source>
</evidence>
<dbReference type="InterPro" id="IPR011050">
    <property type="entry name" value="Pectin_lyase_fold/virulence"/>
</dbReference>
<feature type="transmembrane region" description="Helical" evidence="1">
    <location>
        <begin position="390"/>
        <end position="415"/>
    </location>
</feature>
<keyword evidence="1" id="KW-1133">Transmembrane helix</keyword>
<gene>
    <name evidence="3" type="ORF">GE061_005113</name>
</gene>
<dbReference type="EMBL" id="WIXP02000013">
    <property type="protein sequence ID" value="KAF6200670.1"/>
    <property type="molecule type" value="Genomic_DNA"/>
</dbReference>
<dbReference type="AlphaFoldDB" id="A0A8S9WUR6"/>
<dbReference type="Gene3D" id="3.80.10.10">
    <property type="entry name" value="Ribonuclease Inhibitor"/>
    <property type="match status" value="1"/>
</dbReference>
<evidence type="ECO:0000313" key="4">
    <source>
        <dbReference type="Proteomes" id="UP000466442"/>
    </source>
</evidence>
<keyword evidence="2" id="KW-0732">Signal</keyword>
<dbReference type="OrthoDB" id="6360013at2759"/>
<keyword evidence="4" id="KW-1185">Reference proteome</keyword>
<organism evidence="3 4">
    <name type="scientific">Apolygus lucorum</name>
    <name type="common">Small green plant bug</name>
    <name type="synonym">Lygocoris lucorum</name>
    <dbReference type="NCBI Taxonomy" id="248454"/>
    <lineage>
        <taxon>Eukaryota</taxon>
        <taxon>Metazoa</taxon>
        <taxon>Ecdysozoa</taxon>
        <taxon>Arthropoda</taxon>
        <taxon>Hexapoda</taxon>
        <taxon>Insecta</taxon>
        <taxon>Pterygota</taxon>
        <taxon>Neoptera</taxon>
        <taxon>Paraneoptera</taxon>
        <taxon>Hemiptera</taxon>
        <taxon>Heteroptera</taxon>
        <taxon>Panheteroptera</taxon>
        <taxon>Cimicomorpha</taxon>
        <taxon>Miridae</taxon>
        <taxon>Mirini</taxon>
        <taxon>Apolygus</taxon>
    </lineage>
</organism>
<accession>A0A8S9WUR6</accession>
<evidence type="ECO:0000256" key="1">
    <source>
        <dbReference type="SAM" id="Phobius"/>
    </source>
</evidence>
<keyword evidence="1" id="KW-0472">Membrane</keyword>
<keyword evidence="1" id="KW-0812">Transmembrane</keyword>
<proteinExistence type="predicted"/>
<dbReference type="InterPro" id="IPR032675">
    <property type="entry name" value="LRR_dom_sf"/>
</dbReference>
<reference evidence="3" key="1">
    <citation type="journal article" date="2021" name="Mol. Ecol. Resour.">
        <title>Apolygus lucorum genome provides insights into omnivorousness and mesophyll feeding.</title>
        <authorList>
            <person name="Liu Y."/>
            <person name="Liu H."/>
            <person name="Wang H."/>
            <person name="Huang T."/>
            <person name="Liu B."/>
            <person name="Yang B."/>
            <person name="Yin L."/>
            <person name="Li B."/>
            <person name="Zhang Y."/>
            <person name="Zhang S."/>
            <person name="Jiang F."/>
            <person name="Zhang X."/>
            <person name="Ren Y."/>
            <person name="Wang B."/>
            <person name="Wang S."/>
            <person name="Lu Y."/>
            <person name="Wu K."/>
            <person name="Fan W."/>
            <person name="Wang G."/>
        </authorList>
    </citation>
    <scope>NUCLEOTIDE SEQUENCE</scope>
    <source>
        <strain evidence="3">12Hb</strain>
    </source>
</reference>
<feature type="signal peptide" evidence="2">
    <location>
        <begin position="1"/>
        <end position="19"/>
    </location>
</feature>
<evidence type="ECO:0008006" key="5">
    <source>
        <dbReference type="Google" id="ProtNLM"/>
    </source>
</evidence>
<protein>
    <recommendedName>
        <fullName evidence="5">LRRCT domain-containing protein</fullName>
    </recommendedName>
</protein>
<dbReference type="Proteomes" id="UP000466442">
    <property type="component" value="Unassembled WGS sequence"/>
</dbReference>